<dbReference type="Gene3D" id="3.90.1300.10">
    <property type="entry name" value="Amidase signature (AS) domain"/>
    <property type="match status" value="1"/>
</dbReference>
<reference evidence="2" key="1">
    <citation type="submission" date="2020-03" db="EMBL/GenBank/DDBJ databases">
        <title>Genome of Pelagibius litoralis DSM 21314T.</title>
        <authorList>
            <person name="Wang G."/>
        </authorList>
    </citation>
    <scope>NUCLEOTIDE SEQUENCE</scope>
    <source>
        <strain evidence="2">DSM 21314</strain>
    </source>
</reference>
<accession>A0A967EZA3</accession>
<name>A0A967EZA3_9PROT</name>
<dbReference type="NCBIfam" id="NF006169">
    <property type="entry name" value="PRK08310.1"/>
    <property type="match status" value="1"/>
</dbReference>
<dbReference type="InterPro" id="IPR023631">
    <property type="entry name" value="Amidase_dom"/>
</dbReference>
<feature type="domain" description="Amidase" evidence="1">
    <location>
        <begin position="33"/>
        <end position="398"/>
    </location>
</feature>
<dbReference type="PANTHER" id="PTHR46310">
    <property type="entry name" value="AMIDASE 1"/>
    <property type="match status" value="1"/>
</dbReference>
<dbReference type="EC" id="3.5.1.4" evidence="2"/>
<evidence type="ECO:0000313" key="3">
    <source>
        <dbReference type="Proteomes" id="UP000761264"/>
    </source>
</evidence>
<evidence type="ECO:0000259" key="1">
    <source>
        <dbReference type="Pfam" id="PF01425"/>
    </source>
</evidence>
<dbReference type="AlphaFoldDB" id="A0A967EZA3"/>
<dbReference type="Proteomes" id="UP000761264">
    <property type="component" value="Unassembled WGS sequence"/>
</dbReference>
<dbReference type="EMBL" id="JAAQPH010000012">
    <property type="protein sequence ID" value="NIA70192.1"/>
    <property type="molecule type" value="Genomic_DNA"/>
</dbReference>
<dbReference type="InterPro" id="IPR036928">
    <property type="entry name" value="AS_sf"/>
</dbReference>
<sequence>MNQNDPFAGLDDGRPPWDALGAFVPAPQPQIGGAESGRLKGLRFAAKDIFDIQGFVTGCGNPDWASSHAPAGAHAPTVRALLDGGADLVGKTVTDELAFSLNGQNHHYGTPTNVNAPGRIPGGSSCGSASAVAGGLADTALGSDTGGSVRIPASYCGLFGLRPSHDRISLEGVMPLATSFDTVGWFARDAGLLRRVGQVLLGGAEGEASRWRRLFLAADAMALATPAVQAALAPHIDRLEQRITEAVPVKAAGDDVSLEQWMWHFRHLQAREIIATHGAWIAEVKPTFGPESQERFDWAHGIGEEHVKEARPLREAFAKRLGDLLGDDALLVLPTAPGIAPRCDADAEALREHRSSALSLTCIAGLSRLPQITLPLATVEGCPVGLSLIAPYGSDEDLMMLAEAFCQAPEERRDL</sequence>
<dbReference type="GO" id="GO:0004040">
    <property type="term" value="F:amidase activity"/>
    <property type="evidence" value="ECO:0007669"/>
    <property type="project" value="UniProtKB-EC"/>
</dbReference>
<gene>
    <name evidence="2" type="ORF">HBA54_16415</name>
</gene>
<keyword evidence="2" id="KW-0378">Hydrolase</keyword>
<dbReference type="SUPFAM" id="SSF75304">
    <property type="entry name" value="Amidase signature (AS) enzymes"/>
    <property type="match status" value="1"/>
</dbReference>
<proteinExistence type="predicted"/>
<evidence type="ECO:0000313" key="2">
    <source>
        <dbReference type="EMBL" id="NIA70192.1"/>
    </source>
</evidence>
<keyword evidence="3" id="KW-1185">Reference proteome</keyword>
<dbReference type="PANTHER" id="PTHR46310:SF7">
    <property type="entry name" value="AMIDASE 1"/>
    <property type="match status" value="1"/>
</dbReference>
<dbReference type="RefSeq" id="WP_167226542.1">
    <property type="nucleotide sequence ID" value="NZ_JAAQPH010000012.1"/>
</dbReference>
<dbReference type="Pfam" id="PF01425">
    <property type="entry name" value="Amidase"/>
    <property type="match status" value="1"/>
</dbReference>
<organism evidence="2 3">
    <name type="scientific">Pelagibius litoralis</name>
    <dbReference type="NCBI Taxonomy" id="374515"/>
    <lineage>
        <taxon>Bacteria</taxon>
        <taxon>Pseudomonadati</taxon>
        <taxon>Pseudomonadota</taxon>
        <taxon>Alphaproteobacteria</taxon>
        <taxon>Rhodospirillales</taxon>
        <taxon>Rhodovibrionaceae</taxon>
        <taxon>Pelagibius</taxon>
    </lineage>
</organism>
<comment type="caution">
    <text evidence="2">The sequence shown here is derived from an EMBL/GenBank/DDBJ whole genome shotgun (WGS) entry which is preliminary data.</text>
</comment>
<protein>
    <submittedName>
        <fullName evidence="2">Amidase</fullName>
        <ecNumber evidence="2">3.5.1.4</ecNumber>
    </submittedName>
</protein>